<dbReference type="EMBL" id="CP062310">
    <property type="protein sequence ID" value="QOJ78968.1"/>
    <property type="molecule type" value="Genomic_DNA"/>
</dbReference>
<name>A0A7L9FGL6_9CREN</name>
<dbReference type="GeneID" id="59148317"/>
<dbReference type="RefSeq" id="WP_192818940.1">
    <property type="nucleotide sequence ID" value="NZ_CP062310.1"/>
</dbReference>
<feature type="region of interest" description="Disordered" evidence="1">
    <location>
        <begin position="1"/>
        <end position="27"/>
    </location>
</feature>
<sequence>MDLISGGYTTHSGKACTGRKAPAGRVAGETRPAPRVLLVSWGLIAAARDFQELARPVYSQH</sequence>
<protein>
    <submittedName>
        <fullName evidence="2">Uncharacterized protein</fullName>
    </submittedName>
</protein>
<dbReference type="Proteomes" id="UP000594121">
    <property type="component" value="Chromosome"/>
</dbReference>
<organism evidence="2 3">
    <name type="scientific">Infirmifilum lucidum</name>
    <dbReference type="NCBI Taxonomy" id="2776706"/>
    <lineage>
        <taxon>Archaea</taxon>
        <taxon>Thermoproteota</taxon>
        <taxon>Thermoprotei</taxon>
        <taxon>Thermofilales</taxon>
        <taxon>Thermofilaceae</taxon>
        <taxon>Infirmifilum</taxon>
    </lineage>
</organism>
<evidence type="ECO:0000313" key="3">
    <source>
        <dbReference type="Proteomes" id="UP000594121"/>
    </source>
</evidence>
<proteinExistence type="predicted"/>
<keyword evidence="3" id="KW-1185">Reference proteome</keyword>
<evidence type="ECO:0000313" key="2">
    <source>
        <dbReference type="EMBL" id="QOJ78968.1"/>
    </source>
</evidence>
<dbReference type="InParanoid" id="A0A7L9FGL6"/>
<reference evidence="2 3" key="1">
    <citation type="submission" date="2020-10" db="EMBL/GenBank/DDBJ databases">
        <title>Thermofilum lucidum 3507LT sp. nov. a novel member of Thermofilaceae family isolated from Chile hot spring, and proposal of description order Thermofilales.</title>
        <authorList>
            <person name="Zayulina K.S."/>
            <person name="Elcheninov A.G."/>
            <person name="Toshchakov S.V."/>
            <person name="Kublanov I.V."/>
        </authorList>
    </citation>
    <scope>NUCLEOTIDE SEQUENCE [LARGE SCALE GENOMIC DNA]</scope>
    <source>
        <strain evidence="2 3">3507LT</strain>
    </source>
</reference>
<dbReference type="AlphaFoldDB" id="A0A7L9FGL6"/>
<dbReference type="KEGG" id="thel:IG193_00435"/>
<accession>A0A7L9FGL6</accession>
<evidence type="ECO:0000256" key="1">
    <source>
        <dbReference type="SAM" id="MobiDB-lite"/>
    </source>
</evidence>
<gene>
    <name evidence="2" type="ORF">IG193_00435</name>
</gene>